<evidence type="ECO:0000313" key="3">
    <source>
        <dbReference type="EMBL" id="QEH32265.1"/>
    </source>
</evidence>
<feature type="region of interest" description="Disordered" evidence="1">
    <location>
        <begin position="1"/>
        <end position="38"/>
    </location>
</feature>
<sequence length="284" mass="29095">MPQDEQPGDAPAELQFDRAEFATEASGPSPGAASDAEKAADGPRCAACKRPIEDAYYEAAGHVVCPACRERIGAVAAAGSPAWRASKAVAYGLVAAVMGSVLYYAIIAITGMNIGLVAIVVGALIGGAVRAASGNRGGLGYQALAVSLTYLAIGAMFIPMMVGAMQAAMEQRQDAPAAAGEVAQAGQAAPAAANPRAPENAWVMLGRLIAAHPPFLLVLGRVVLMAPVEMATASPISGLIYAFAIWEAWKLNRRRAGVAFSGPYRLAAAGVPDAEVKPEAHDEL</sequence>
<keyword evidence="2" id="KW-0472">Membrane</keyword>
<organism evidence="3 4">
    <name type="scientific">Aquisphaera giovannonii</name>
    <dbReference type="NCBI Taxonomy" id="406548"/>
    <lineage>
        <taxon>Bacteria</taxon>
        <taxon>Pseudomonadati</taxon>
        <taxon>Planctomycetota</taxon>
        <taxon>Planctomycetia</taxon>
        <taxon>Isosphaerales</taxon>
        <taxon>Isosphaeraceae</taxon>
        <taxon>Aquisphaera</taxon>
    </lineage>
</organism>
<keyword evidence="2" id="KW-1133">Transmembrane helix</keyword>
<feature type="transmembrane region" description="Helical" evidence="2">
    <location>
        <begin position="114"/>
        <end position="133"/>
    </location>
</feature>
<name>A0A5B9VWV8_9BACT</name>
<dbReference type="Proteomes" id="UP000324233">
    <property type="component" value="Chromosome"/>
</dbReference>
<keyword evidence="4" id="KW-1185">Reference proteome</keyword>
<feature type="transmembrane region" description="Helical" evidence="2">
    <location>
        <begin position="139"/>
        <end position="162"/>
    </location>
</feature>
<dbReference type="RefSeq" id="WP_168221587.1">
    <property type="nucleotide sequence ID" value="NZ_CP042997.1"/>
</dbReference>
<evidence type="ECO:0000313" key="4">
    <source>
        <dbReference type="Proteomes" id="UP000324233"/>
    </source>
</evidence>
<feature type="compositionally biased region" description="Low complexity" evidence="1">
    <location>
        <begin position="25"/>
        <end position="34"/>
    </location>
</feature>
<proteinExistence type="predicted"/>
<dbReference type="AlphaFoldDB" id="A0A5B9VWV8"/>
<evidence type="ECO:0000256" key="2">
    <source>
        <dbReference type="SAM" id="Phobius"/>
    </source>
</evidence>
<dbReference type="KEGG" id="agv:OJF2_07340"/>
<feature type="transmembrane region" description="Helical" evidence="2">
    <location>
        <begin position="88"/>
        <end position="107"/>
    </location>
</feature>
<gene>
    <name evidence="3" type="ORF">OJF2_07340</name>
</gene>
<protein>
    <submittedName>
        <fullName evidence="3">Uncharacterized protein</fullName>
    </submittedName>
</protein>
<feature type="transmembrane region" description="Helical" evidence="2">
    <location>
        <begin position="230"/>
        <end position="249"/>
    </location>
</feature>
<keyword evidence="2" id="KW-0812">Transmembrane</keyword>
<evidence type="ECO:0000256" key="1">
    <source>
        <dbReference type="SAM" id="MobiDB-lite"/>
    </source>
</evidence>
<reference evidence="3 4" key="1">
    <citation type="submission" date="2019-08" db="EMBL/GenBank/DDBJ databases">
        <title>Deep-cultivation of Planctomycetes and their phenomic and genomic characterization uncovers novel biology.</title>
        <authorList>
            <person name="Wiegand S."/>
            <person name="Jogler M."/>
            <person name="Boedeker C."/>
            <person name="Pinto D."/>
            <person name="Vollmers J."/>
            <person name="Rivas-Marin E."/>
            <person name="Kohn T."/>
            <person name="Peeters S.H."/>
            <person name="Heuer A."/>
            <person name="Rast P."/>
            <person name="Oberbeckmann S."/>
            <person name="Bunk B."/>
            <person name="Jeske O."/>
            <person name="Meyerdierks A."/>
            <person name="Storesund J.E."/>
            <person name="Kallscheuer N."/>
            <person name="Luecker S."/>
            <person name="Lage O.M."/>
            <person name="Pohl T."/>
            <person name="Merkel B.J."/>
            <person name="Hornburger P."/>
            <person name="Mueller R.-W."/>
            <person name="Bruemmer F."/>
            <person name="Labrenz M."/>
            <person name="Spormann A.M."/>
            <person name="Op den Camp H."/>
            <person name="Overmann J."/>
            <person name="Amann R."/>
            <person name="Jetten M.S.M."/>
            <person name="Mascher T."/>
            <person name="Medema M.H."/>
            <person name="Devos D.P."/>
            <person name="Kaster A.-K."/>
            <person name="Ovreas L."/>
            <person name="Rohde M."/>
            <person name="Galperin M.Y."/>
            <person name="Jogler C."/>
        </authorList>
    </citation>
    <scope>NUCLEOTIDE SEQUENCE [LARGE SCALE GENOMIC DNA]</scope>
    <source>
        <strain evidence="3 4">OJF2</strain>
    </source>
</reference>
<dbReference type="EMBL" id="CP042997">
    <property type="protein sequence ID" value="QEH32265.1"/>
    <property type="molecule type" value="Genomic_DNA"/>
</dbReference>
<accession>A0A5B9VWV8</accession>